<evidence type="ECO:0000313" key="3">
    <source>
        <dbReference type="EMBL" id="CAG8724365.1"/>
    </source>
</evidence>
<name>A0A9N9NEA2_9GLOM</name>
<dbReference type="InterPro" id="IPR002104">
    <property type="entry name" value="Integrase_catalytic"/>
</dbReference>
<keyword evidence="4" id="KW-1185">Reference proteome</keyword>
<dbReference type="Gene3D" id="1.10.443.10">
    <property type="entry name" value="Intergrase catalytic core"/>
    <property type="match status" value="1"/>
</dbReference>
<dbReference type="EMBL" id="CAJVPZ010026004">
    <property type="protein sequence ID" value="CAG8724365.1"/>
    <property type="molecule type" value="Genomic_DNA"/>
</dbReference>
<dbReference type="GO" id="GO:0003677">
    <property type="term" value="F:DNA binding"/>
    <property type="evidence" value="ECO:0007669"/>
    <property type="project" value="InterPro"/>
</dbReference>
<dbReference type="SUPFAM" id="SSF56349">
    <property type="entry name" value="DNA breaking-rejoining enzymes"/>
    <property type="match status" value="1"/>
</dbReference>
<organism evidence="3 4">
    <name type="scientific">Racocetra fulgida</name>
    <dbReference type="NCBI Taxonomy" id="60492"/>
    <lineage>
        <taxon>Eukaryota</taxon>
        <taxon>Fungi</taxon>
        <taxon>Fungi incertae sedis</taxon>
        <taxon>Mucoromycota</taxon>
        <taxon>Glomeromycotina</taxon>
        <taxon>Glomeromycetes</taxon>
        <taxon>Diversisporales</taxon>
        <taxon>Gigasporaceae</taxon>
        <taxon>Racocetra</taxon>
    </lineage>
</organism>
<feature type="domain" description="Tyr recombinase" evidence="2">
    <location>
        <begin position="95"/>
        <end position="139"/>
    </location>
</feature>
<proteinExistence type="predicted"/>
<accession>A0A9N9NEA2</accession>
<gene>
    <name evidence="3" type="ORF">RFULGI_LOCUS11679</name>
</gene>
<evidence type="ECO:0000313" key="4">
    <source>
        <dbReference type="Proteomes" id="UP000789396"/>
    </source>
</evidence>
<feature type="non-terminal residue" evidence="3">
    <location>
        <position position="1"/>
    </location>
</feature>
<evidence type="ECO:0000259" key="2">
    <source>
        <dbReference type="Pfam" id="PF00589"/>
    </source>
</evidence>
<protein>
    <submittedName>
        <fullName evidence="3">1783_t:CDS:1</fullName>
    </submittedName>
</protein>
<dbReference type="CDD" id="cd00397">
    <property type="entry name" value="DNA_BRE_C"/>
    <property type="match status" value="1"/>
</dbReference>
<comment type="caution">
    <text evidence="3">The sequence shown here is derived from an EMBL/GenBank/DDBJ whole genome shotgun (WGS) entry which is preliminary data.</text>
</comment>
<reference evidence="3" key="1">
    <citation type="submission" date="2021-06" db="EMBL/GenBank/DDBJ databases">
        <authorList>
            <person name="Kallberg Y."/>
            <person name="Tangrot J."/>
            <person name="Rosling A."/>
        </authorList>
    </citation>
    <scope>NUCLEOTIDE SEQUENCE</scope>
    <source>
        <strain evidence="3">IN212</strain>
    </source>
</reference>
<dbReference type="OrthoDB" id="2378149at2759"/>
<keyword evidence="1" id="KW-0233">DNA recombination</keyword>
<dbReference type="AlphaFoldDB" id="A0A9N9NEA2"/>
<dbReference type="GO" id="GO:0015074">
    <property type="term" value="P:DNA integration"/>
    <property type="evidence" value="ECO:0007669"/>
    <property type="project" value="InterPro"/>
</dbReference>
<dbReference type="InterPro" id="IPR011010">
    <property type="entry name" value="DNA_brk_join_enz"/>
</dbReference>
<evidence type="ECO:0000256" key="1">
    <source>
        <dbReference type="ARBA" id="ARBA00023172"/>
    </source>
</evidence>
<dbReference type="InterPro" id="IPR013762">
    <property type="entry name" value="Integrase-like_cat_sf"/>
</dbReference>
<dbReference type="GO" id="GO:0006310">
    <property type="term" value="P:DNA recombination"/>
    <property type="evidence" value="ECO:0007669"/>
    <property type="project" value="UniProtKB-KW"/>
</dbReference>
<dbReference type="Pfam" id="PF00589">
    <property type="entry name" value="Phage_integrase"/>
    <property type="match status" value="1"/>
</dbReference>
<dbReference type="Proteomes" id="UP000789396">
    <property type="component" value="Unassembled WGS sequence"/>
</dbReference>
<sequence>TPTKDVETLKVSRVETFVKLPNIETPTKDVETLKVSRVETFVKLPNIETRKKEIQPASSRNEAIAFNLSLVHPEPEYKHLYLLRGKGKLRIPARTELAPHTLRRCFATYNTLAGMPLNILQRILGHSKISTTALYIKDSDLSNLVKFRPIA</sequence>